<feature type="signal peptide" evidence="2">
    <location>
        <begin position="1"/>
        <end position="25"/>
    </location>
</feature>
<name>A0A2U8FHC3_9PAST</name>
<dbReference type="RefSeq" id="WP_108922844.1">
    <property type="nucleotide sequence ID" value="NZ_CP029206.1"/>
</dbReference>
<dbReference type="EMBL" id="CP029206">
    <property type="protein sequence ID" value="AWI50353.1"/>
    <property type="molecule type" value="Genomic_DNA"/>
</dbReference>
<evidence type="ECO:0000313" key="3">
    <source>
        <dbReference type="EMBL" id="AWI50353.1"/>
    </source>
</evidence>
<dbReference type="InterPro" id="IPR011250">
    <property type="entry name" value="OMP/PagP_B-barrel"/>
</dbReference>
<dbReference type="Gene3D" id="2.40.160.90">
    <property type="match status" value="1"/>
</dbReference>
<evidence type="ECO:0000313" key="4">
    <source>
        <dbReference type="Proteomes" id="UP000244920"/>
    </source>
</evidence>
<feature type="coiled-coil region" evidence="1">
    <location>
        <begin position="193"/>
        <end position="273"/>
    </location>
</feature>
<feature type="chain" id="PRO_5016037266" description="Transferrin-binding protein B C-lobe/N-lobe beta barrel domain-containing protein" evidence="2">
    <location>
        <begin position="26"/>
        <end position="643"/>
    </location>
</feature>
<feature type="coiled-coil region" evidence="1">
    <location>
        <begin position="351"/>
        <end position="409"/>
    </location>
</feature>
<reference evidence="4" key="1">
    <citation type="submission" date="2018-05" db="EMBL/GenBank/DDBJ databases">
        <title>Complete genome sequence of Actinobacillus porcitonsillarum reference strain 9953L55 (CCUG 46996).</title>
        <authorList>
            <person name="Dona V."/>
            <person name="Perreten V."/>
        </authorList>
    </citation>
    <scope>NUCLEOTIDE SEQUENCE [LARGE SCALE GENOMIC DNA]</scope>
    <source>
        <strain evidence="4">9953L55</strain>
    </source>
</reference>
<proteinExistence type="predicted"/>
<keyword evidence="2" id="KW-0732">Signal</keyword>
<dbReference type="Proteomes" id="UP000244920">
    <property type="component" value="Chromosome"/>
</dbReference>
<protein>
    <recommendedName>
        <fullName evidence="5">Transferrin-binding protein B C-lobe/N-lobe beta barrel domain-containing protein</fullName>
    </recommendedName>
</protein>
<dbReference type="SUPFAM" id="SSF56925">
    <property type="entry name" value="OMPA-like"/>
    <property type="match status" value="1"/>
</dbReference>
<accession>A0A2U8FHC3</accession>
<feature type="coiled-coil region" evidence="1">
    <location>
        <begin position="48"/>
        <end position="82"/>
    </location>
</feature>
<keyword evidence="1" id="KW-0175">Coiled coil</keyword>
<evidence type="ECO:0000256" key="2">
    <source>
        <dbReference type="SAM" id="SignalP"/>
    </source>
</evidence>
<sequence length="643" mass="65899">MHKQILNKRVLNTAVAVLMSLGVAACSSGGSGAQPGISVEENRQKIAVTTIETNKTSAQEHLDKAEQALADAKAALAEVLSTDSAGEIFDISAKINDALTTVTTAVAEIAYIASSTPSYVSSASKISSTAESDVQQIAEMKAKVDAIYTEITEIQAQANNAFDVAIEKDKLAKAEAEEAARIASVETAVNAQLTTAQAQLTQAKQALAAAQNATSSVEALKAAAEAQQAANNALTAANEAAKKATEASNSTTIAQLAQQAQEAATAAQTAANQANTVASELLAKEEGIAREEAAKIAKANSDAAVARQNAEAQLTEATSISNGITTATNTATSATSAKAVQAALAPVATSLESLKTAATSAQAAADTAKNAAAISSAATADATVAQAAADQLQTLVSQAEANLTKANEALNVRVAREKEATTAASYNREDSIVQDYLDQTKREALLAQVQKTGTNAPASCANSKSSTCHKDVERGSVVVNYNQAYSSYAVLRETYDADGVNPTNSFVALAKESDLTTDRAAVTNATYTGKASYSRTNGPAVLTRDFTLTVNDDKVSGSVYQTTVNSKGVSKTTEFVGLKEGNISVNNGVVGFNGVADFSQHNAGLGTYKGVFVGSKAGEVVGTFETDSTEKATSIQGAFAGAK</sequence>
<dbReference type="KEGG" id="apor:DDU33_02070"/>
<dbReference type="AlphaFoldDB" id="A0A2U8FHC3"/>
<evidence type="ECO:0008006" key="5">
    <source>
        <dbReference type="Google" id="ProtNLM"/>
    </source>
</evidence>
<gene>
    <name evidence="3" type="ORF">DDU33_02070</name>
</gene>
<dbReference type="PROSITE" id="PS51257">
    <property type="entry name" value="PROKAR_LIPOPROTEIN"/>
    <property type="match status" value="1"/>
</dbReference>
<keyword evidence="4" id="KW-1185">Reference proteome</keyword>
<evidence type="ECO:0000256" key="1">
    <source>
        <dbReference type="SAM" id="Coils"/>
    </source>
</evidence>
<organism evidence="3 4">
    <name type="scientific">Actinobacillus porcitonsillarum</name>
    <dbReference type="NCBI Taxonomy" id="189834"/>
    <lineage>
        <taxon>Bacteria</taxon>
        <taxon>Pseudomonadati</taxon>
        <taxon>Pseudomonadota</taxon>
        <taxon>Gammaproteobacteria</taxon>
        <taxon>Pasteurellales</taxon>
        <taxon>Pasteurellaceae</taxon>
        <taxon>Actinobacillus</taxon>
    </lineage>
</organism>